<sequence>MTVIAYFLGQARSSFNMLRFSVRAIVEGNDSFDRIKDDTSENYRATNVTPFLLLVHPNNRSVISLLAISTLLLMARMAKS</sequence>
<comment type="caution">
    <text evidence="1">The sequence shown here is derived from an EMBL/GenBank/DDBJ whole genome shotgun (WGS) entry which is preliminary data.</text>
</comment>
<dbReference type="EMBL" id="VSRR010010450">
    <property type="protein sequence ID" value="MPC51844.1"/>
    <property type="molecule type" value="Genomic_DNA"/>
</dbReference>
<gene>
    <name evidence="1" type="ORF">E2C01_045698</name>
</gene>
<name>A0A5B7G5Q5_PORTR</name>
<dbReference type="AlphaFoldDB" id="A0A5B7G5Q5"/>
<organism evidence="1 2">
    <name type="scientific">Portunus trituberculatus</name>
    <name type="common">Swimming crab</name>
    <name type="synonym">Neptunus trituberculatus</name>
    <dbReference type="NCBI Taxonomy" id="210409"/>
    <lineage>
        <taxon>Eukaryota</taxon>
        <taxon>Metazoa</taxon>
        <taxon>Ecdysozoa</taxon>
        <taxon>Arthropoda</taxon>
        <taxon>Crustacea</taxon>
        <taxon>Multicrustacea</taxon>
        <taxon>Malacostraca</taxon>
        <taxon>Eumalacostraca</taxon>
        <taxon>Eucarida</taxon>
        <taxon>Decapoda</taxon>
        <taxon>Pleocyemata</taxon>
        <taxon>Brachyura</taxon>
        <taxon>Eubrachyura</taxon>
        <taxon>Portunoidea</taxon>
        <taxon>Portunidae</taxon>
        <taxon>Portuninae</taxon>
        <taxon>Portunus</taxon>
    </lineage>
</organism>
<protein>
    <submittedName>
        <fullName evidence="1">Uncharacterized protein</fullName>
    </submittedName>
</protein>
<proteinExistence type="predicted"/>
<evidence type="ECO:0000313" key="1">
    <source>
        <dbReference type="EMBL" id="MPC51844.1"/>
    </source>
</evidence>
<dbReference type="Proteomes" id="UP000324222">
    <property type="component" value="Unassembled WGS sequence"/>
</dbReference>
<keyword evidence="2" id="KW-1185">Reference proteome</keyword>
<evidence type="ECO:0000313" key="2">
    <source>
        <dbReference type="Proteomes" id="UP000324222"/>
    </source>
</evidence>
<reference evidence="1 2" key="1">
    <citation type="submission" date="2019-05" db="EMBL/GenBank/DDBJ databases">
        <title>Another draft genome of Portunus trituberculatus and its Hox gene families provides insights of decapod evolution.</title>
        <authorList>
            <person name="Jeong J.-H."/>
            <person name="Song I."/>
            <person name="Kim S."/>
            <person name="Choi T."/>
            <person name="Kim D."/>
            <person name="Ryu S."/>
            <person name="Kim W."/>
        </authorList>
    </citation>
    <scope>NUCLEOTIDE SEQUENCE [LARGE SCALE GENOMIC DNA]</scope>
    <source>
        <tissue evidence="1">Muscle</tissue>
    </source>
</reference>
<accession>A0A5B7G5Q5</accession>